<dbReference type="EnsemblProtists" id="PYU1_T001954">
    <property type="protein sequence ID" value="PYU1_T001954"/>
    <property type="gene ID" value="PYU1_G001952"/>
</dbReference>
<reference evidence="1" key="3">
    <citation type="submission" date="2015-02" db="UniProtKB">
        <authorList>
            <consortium name="EnsemblProtists"/>
        </authorList>
    </citation>
    <scope>IDENTIFICATION</scope>
    <source>
        <strain evidence="1">DAOM BR144</strain>
    </source>
</reference>
<evidence type="ECO:0000313" key="2">
    <source>
        <dbReference type="Proteomes" id="UP000019132"/>
    </source>
</evidence>
<sequence>MDLQAKANEAELHALHWQMAYEDQRTCYRQLDERFGMSIEESASMHDELRRQQRDLSKMIHVDTLKIYQQKIAFLEDQVHDTKQQIACDHEQFLYEQTKWKLEKKHLGKEVEEIQDVSVKVLKLLLIREKLLKKQERAHATRVASWHNHCGSLKTLTAKLMQECALILVVLQEHAITISNLGNNKVTAQTFPVKPVQIKKMIKRLKNIDWALVQLAAAGDAEQSCCSPSDEADHLLSDDVATSVR</sequence>
<protein>
    <recommendedName>
        <fullName evidence="3">Cilia- and flagella-associated protein 157</fullName>
    </recommendedName>
</protein>
<reference evidence="2" key="2">
    <citation type="submission" date="2010-04" db="EMBL/GenBank/DDBJ databases">
        <authorList>
            <person name="Buell R."/>
            <person name="Hamilton J."/>
            <person name="Hostetler J."/>
        </authorList>
    </citation>
    <scope>NUCLEOTIDE SEQUENCE [LARGE SCALE GENOMIC DNA]</scope>
    <source>
        <strain evidence="2">DAOM:BR144</strain>
    </source>
</reference>
<proteinExistence type="predicted"/>
<dbReference type="eggNOG" id="ENOG502SP8K">
    <property type="taxonomic scope" value="Eukaryota"/>
</dbReference>
<dbReference type="EMBL" id="GL376634">
    <property type="status" value="NOT_ANNOTATED_CDS"/>
    <property type="molecule type" value="Genomic_DNA"/>
</dbReference>
<reference evidence="2" key="1">
    <citation type="journal article" date="2010" name="Genome Biol.">
        <title>Genome sequence of the necrotrophic plant pathogen Pythium ultimum reveals original pathogenicity mechanisms and effector repertoire.</title>
        <authorList>
            <person name="Levesque C.A."/>
            <person name="Brouwer H."/>
            <person name="Cano L."/>
            <person name="Hamilton J.P."/>
            <person name="Holt C."/>
            <person name="Huitema E."/>
            <person name="Raffaele S."/>
            <person name="Robideau G.P."/>
            <person name="Thines M."/>
            <person name="Win J."/>
            <person name="Zerillo M.M."/>
            <person name="Beakes G.W."/>
            <person name="Boore J.L."/>
            <person name="Busam D."/>
            <person name="Dumas B."/>
            <person name="Ferriera S."/>
            <person name="Fuerstenberg S.I."/>
            <person name="Gachon C.M."/>
            <person name="Gaulin E."/>
            <person name="Govers F."/>
            <person name="Grenville-Briggs L."/>
            <person name="Horner N."/>
            <person name="Hostetler J."/>
            <person name="Jiang R.H."/>
            <person name="Johnson J."/>
            <person name="Krajaejun T."/>
            <person name="Lin H."/>
            <person name="Meijer H.J."/>
            <person name="Moore B."/>
            <person name="Morris P."/>
            <person name="Phuntmart V."/>
            <person name="Puiu D."/>
            <person name="Shetty J."/>
            <person name="Stajich J.E."/>
            <person name="Tripathy S."/>
            <person name="Wawra S."/>
            <person name="van West P."/>
            <person name="Whitty B.R."/>
            <person name="Coutinho P.M."/>
            <person name="Henrissat B."/>
            <person name="Martin F."/>
            <person name="Thomas P.D."/>
            <person name="Tyler B.M."/>
            <person name="De Vries R.P."/>
            <person name="Kamoun S."/>
            <person name="Yandell M."/>
            <person name="Tisserat N."/>
            <person name="Buell C.R."/>
        </authorList>
    </citation>
    <scope>NUCLEOTIDE SEQUENCE</scope>
    <source>
        <strain evidence="2">DAOM:BR144</strain>
    </source>
</reference>
<dbReference type="VEuPathDB" id="FungiDB:PYU1_G001952"/>
<name>K3WAG3_GLOUD</name>
<accession>K3WAG3</accession>
<evidence type="ECO:0008006" key="3">
    <source>
        <dbReference type="Google" id="ProtNLM"/>
    </source>
</evidence>
<keyword evidence="2" id="KW-1185">Reference proteome</keyword>
<dbReference type="InParanoid" id="K3WAG3"/>
<evidence type="ECO:0000313" key="1">
    <source>
        <dbReference type="EnsemblProtists" id="PYU1_T001954"/>
    </source>
</evidence>
<dbReference type="AlphaFoldDB" id="K3WAG3"/>
<dbReference type="Proteomes" id="UP000019132">
    <property type="component" value="Unassembled WGS sequence"/>
</dbReference>
<organism evidence="1 2">
    <name type="scientific">Globisporangium ultimum (strain ATCC 200006 / CBS 805.95 / DAOM BR144)</name>
    <name type="common">Pythium ultimum</name>
    <dbReference type="NCBI Taxonomy" id="431595"/>
    <lineage>
        <taxon>Eukaryota</taxon>
        <taxon>Sar</taxon>
        <taxon>Stramenopiles</taxon>
        <taxon>Oomycota</taxon>
        <taxon>Peronosporomycetes</taxon>
        <taxon>Pythiales</taxon>
        <taxon>Pythiaceae</taxon>
        <taxon>Globisporangium</taxon>
    </lineage>
</organism>
<dbReference type="HOGENOM" id="CLU_089503_0_0_1"/>